<proteinExistence type="predicted"/>
<comment type="caution">
    <text evidence="2">The sequence shown here is derived from an EMBL/GenBank/DDBJ whole genome shotgun (WGS) entry which is preliminary data.</text>
</comment>
<evidence type="ECO:0000256" key="1">
    <source>
        <dbReference type="SAM" id="MobiDB-lite"/>
    </source>
</evidence>
<dbReference type="Proteomes" id="UP000298390">
    <property type="component" value="Unassembled WGS sequence"/>
</dbReference>
<feature type="region of interest" description="Disordered" evidence="1">
    <location>
        <begin position="1"/>
        <end position="21"/>
    </location>
</feature>
<dbReference type="AlphaFoldDB" id="A0A4Y9XN61"/>
<evidence type="ECO:0000313" key="2">
    <source>
        <dbReference type="EMBL" id="TFY51516.1"/>
    </source>
</evidence>
<protein>
    <submittedName>
        <fullName evidence="2">Uncharacterized protein</fullName>
    </submittedName>
</protein>
<reference evidence="2 3" key="1">
    <citation type="submission" date="2019-01" db="EMBL/GenBank/DDBJ databases">
        <title>Genome sequencing of the rare red list fungi Fomitopsis rosea.</title>
        <authorList>
            <person name="Buettner E."/>
            <person name="Kellner H."/>
        </authorList>
    </citation>
    <scope>NUCLEOTIDE SEQUENCE [LARGE SCALE GENOMIC DNA]</scope>
    <source>
        <strain evidence="2 3">DSM 105464</strain>
    </source>
</reference>
<sequence>MERSVSGTPAPPYSTLPSTPRTSILAAFPRAQQAQDAFCFGTIDFNDDVGETDGYNEPDPEA</sequence>
<dbReference type="EMBL" id="SEKV01001167">
    <property type="protein sequence ID" value="TFY51516.1"/>
    <property type="molecule type" value="Genomic_DNA"/>
</dbReference>
<accession>A0A4Y9XN61</accession>
<gene>
    <name evidence="2" type="ORF">EVJ58_g10523</name>
</gene>
<organism evidence="2 3">
    <name type="scientific">Rhodofomes roseus</name>
    <dbReference type="NCBI Taxonomy" id="34475"/>
    <lineage>
        <taxon>Eukaryota</taxon>
        <taxon>Fungi</taxon>
        <taxon>Dikarya</taxon>
        <taxon>Basidiomycota</taxon>
        <taxon>Agaricomycotina</taxon>
        <taxon>Agaricomycetes</taxon>
        <taxon>Polyporales</taxon>
        <taxon>Rhodofomes</taxon>
    </lineage>
</organism>
<evidence type="ECO:0000313" key="3">
    <source>
        <dbReference type="Proteomes" id="UP000298390"/>
    </source>
</evidence>
<name>A0A4Y9XN61_9APHY</name>